<protein>
    <submittedName>
        <fullName evidence="2">G3960 protein</fullName>
    </submittedName>
</protein>
<feature type="region of interest" description="Disordered" evidence="1">
    <location>
        <begin position="1009"/>
        <end position="1084"/>
    </location>
</feature>
<evidence type="ECO:0000313" key="3">
    <source>
        <dbReference type="Proteomes" id="UP001497392"/>
    </source>
</evidence>
<feature type="region of interest" description="Disordered" evidence="1">
    <location>
        <begin position="1431"/>
        <end position="1500"/>
    </location>
</feature>
<feature type="region of interest" description="Disordered" evidence="1">
    <location>
        <begin position="14"/>
        <end position="35"/>
    </location>
</feature>
<feature type="compositionally biased region" description="Polar residues" evidence="1">
    <location>
        <begin position="1308"/>
        <end position="1317"/>
    </location>
</feature>
<organism evidence="2 3">
    <name type="scientific">Coccomyxa viridis</name>
    <dbReference type="NCBI Taxonomy" id="1274662"/>
    <lineage>
        <taxon>Eukaryota</taxon>
        <taxon>Viridiplantae</taxon>
        <taxon>Chlorophyta</taxon>
        <taxon>core chlorophytes</taxon>
        <taxon>Trebouxiophyceae</taxon>
        <taxon>Trebouxiophyceae incertae sedis</taxon>
        <taxon>Coccomyxaceae</taxon>
        <taxon>Coccomyxa</taxon>
    </lineage>
</organism>
<feature type="compositionally biased region" description="Basic and acidic residues" evidence="1">
    <location>
        <begin position="1045"/>
        <end position="1054"/>
    </location>
</feature>
<dbReference type="PANTHER" id="PTHR35764">
    <property type="entry name" value="PROTEIN SHORTAGE IN CHIASMATA 1"/>
    <property type="match status" value="1"/>
</dbReference>
<accession>A0ABP1FW08</accession>
<feature type="region of interest" description="Disordered" evidence="1">
    <location>
        <begin position="1272"/>
        <end position="1295"/>
    </location>
</feature>
<feature type="compositionally biased region" description="Low complexity" evidence="1">
    <location>
        <begin position="1009"/>
        <end position="1020"/>
    </location>
</feature>
<dbReference type="PANTHER" id="PTHR35764:SF1">
    <property type="entry name" value="PROTEIN SHORTAGE IN CHIASMATA 1"/>
    <property type="match status" value="1"/>
</dbReference>
<feature type="region of interest" description="Disordered" evidence="1">
    <location>
        <begin position="1308"/>
        <end position="1398"/>
    </location>
</feature>
<evidence type="ECO:0000256" key="1">
    <source>
        <dbReference type="SAM" id="MobiDB-lite"/>
    </source>
</evidence>
<evidence type="ECO:0000313" key="2">
    <source>
        <dbReference type="EMBL" id="CAL5221717.1"/>
    </source>
</evidence>
<dbReference type="Proteomes" id="UP001497392">
    <property type="component" value="Unassembled WGS sequence"/>
</dbReference>
<keyword evidence="3" id="KW-1185">Reference proteome</keyword>
<reference evidence="2 3" key="1">
    <citation type="submission" date="2024-06" db="EMBL/GenBank/DDBJ databases">
        <authorList>
            <person name="Kraege A."/>
            <person name="Thomma B."/>
        </authorList>
    </citation>
    <scope>NUCLEOTIDE SEQUENCE [LARGE SCALE GENOMIC DNA]</scope>
</reference>
<gene>
    <name evidence="2" type="primary">g3960</name>
    <name evidence="2" type="ORF">VP750_LOCUS3376</name>
</gene>
<feature type="region of interest" description="Disordered" evidence="1">
    <location>
        <begin position="1101"/>
        <end position="1128"/>
    </location>
</feature>
<comment type="caution">
    <text evidence="2">The sequence shown here is derived from an EMBL/GenBank/DDBJ whole genome shotgun (WGS) entry which is preliminary data.</text>
</comment>
<name>A0ABP1FW08_9CHLO</name>
<proteinExistence type="predicted"/>
<dbReference type="InterPro" id="IPR038824">
    <property type="entry name" value="SHOC1-like"/>
</dbReference>
<dbReference type="EMBL" id="CAXHTA020000005">
    <property type="protein sequence ID" value="CAL5221717.1"/>
    <property type="molecule type" value="Genomic_DNA"/>
</dbReference>
<sequence length="1535" mass="166459">MQFLREAGIHPQLLPQPAVTSHAAQDSQPDKFQPTWNRVATPSLLQAPLLATQKQNRAPVQSLSQSEMLLSALCGDRSTAALPEEDERISPAQLWSTDEFMMQHFATQLVHEPLQPLAWEEHKSLCLDVTMAAQPAQQCPPELPQMLLCPRPDSRALAQSVLSSMKAPLPLPETARDDIAPGLTFHDLVAPGQVLCDEYPSLPLVHITDRSADSLAALQGPSGLAQTLQAKPLSLAAAELLLDWSLNDPAAPDPSKRIQQVREKLKLALTPQVLQQPEALPPLPFWHELVQQLTGPPLPQRACLRTTEQLQATLQRVSQHHSSRLSSSKQRFPPHASNRPPAESGVEAWPQRGKISANAAGHGEAGADSKGGAPAKAVRAPEGQADRGVFFKVHKKARAAPRQDRQDAAFFMGLQTGASEAANEVSGSSDDSLAAGFQGDPEVEHKLISMPDTHAGILSLIHKTCQDILCSTPGANRAVAPADPSDSGLLEKAMTSAAELEGRVPGSQRMLLKAYSGIAVLRQSSKMLLWYGVRCAHLHLKQCMQELPGLYAACKDVVTALQHAYDDVEAGQLQDHPKLGALQAVLATVSAIQPGGKVLLVAESRAYFTVYRTITDSGMRAYQLDRDGEHGSRPLPEEDAGGHLQKAIEAALQHTDCVLASEDQVSVPGFPLSSFCCLVKYVHGTCTDGPQVQAVLHQAPCARIVLLEVDRTNLFSEQRAALHTAPAPGRLITTNWTVPASETGAVPREGDRIAARSTDHTMPVQHRVAQPAAFGEEAAASWSLAVTTRKDSPVRVRRPLYEALLRLEVEGAAVVDRQLPAEDVALSADACCCIWTEDSLKGSDAMGLLKEKLRAQLVQVAAAYSTCLLCLEGSPAFELSALASVDELIALARRCDLALSIITAKSPVELEKALVKTIREYCQRSQGSSCGPLTEAPSSRAAFLEAFPCLNPFSAATLAGLPCSLQQLLHKPLDELKQLAPDVPERSLRLFLCQSAWGEPVRRVQAAGQQLQQQHALDAGPAQRDVLHPQHGPHLAQEQASVHSDSSEWVHDGAADGASYLEVPGKGWPEHTRSLPGPYAAEQHAQHADWDQYLDTELHSRRNASQAARHRQLPSQQQPWAGAGYQQWQGPPRAEVMWQTAVPQPAGARVPQHLPSQMPAHQPEQLPEHLVPPAQLPHARMHAIDEDFRDNPGEPQQPWAYNGRAMPAHEPAWPSGAHGQEPYDFYPAQQQRPQAHPGACVSNQYQQEYAAHSGHPRAPGRHHEACHQSSAMDHYNNAPGMVPQMYSSHQDRPWQVPAWQQPEDISQSAYRTGQRLSDAQVDDPRHRGRRQQRRVQAAHASGMPRSAGVPGQEATGLHSNYPPGADEFGVSFDPSLDLGSPADEELQQGPASGAHNSMQRLPRQGVGVAMQPTPSGRDFDAGTVLDRFLQRRAGGPASQRKRPGPSSARSQQGLGRPPKRPAFTLTPPRPAQHGFHAPAAESGDASDEGETMMLDAVESPALATPFRQPKFLAFEKPSRGQSKLVWKNSRRALAL</sequence>
<feature type="region of interest" description="Disordered" evidence="1">
    <location>
        <begin position="313"/>
        <end position="382"/>
    </location>
</feature>
<feature type="compositionally biased region" description="Polar residues" evidence="1">
    <location>
        <begin position="18"/>
        <end position="27"/>
    </location>
</feature>